<dbReference type="NCBIfam" id="TIGR00055">
    <property type="entry name" value="uppS"/>
    <property type="match status" value="1"/>
</dbReference>
<dbReference type="Pfam" id="PF01255">
    <property type="entry name" value="Prenyltransf"/>
    <property type="match status" value="2"/>
</dbReference>
<dbReference type="GO" id="GO:1904423">
    <property type="term" value="C:dehydrodolichyl diphosphate synthase complex"/>
    <property type="evidence" value="ECO:0007669"/>
    <property type="project" value="TreeGrafter"/>
</dbReference>
<dbReference type="PANTHER" id="PTHR10291">
    <property type="entry name" value="DEHYDRODOLICHYL DIPHOSPHATE SYNTHASE FAMILY MEMBER"/>
    <property type="match status" value="1"/>
</dbReference>
<dbReference type="AlphaFoldDB" id="A0A139GWE0"/>
<dbReference type="Gene3D" id="3.40.1180.10">
    <property type="entry name" value="Decaprenyl diphosphate synthase-like"/>
    <property type="match status" value="1"/>
</dbReference>
<feature type="compositionally biased region" description="Basic and acidic residues" evidence="3">
    <location>
        <begin position="659"/>
        <end position="670"/>
    </location>
</feature>
<reference evidence="4 5" key="1">
    <citation type="submission" date="2015-07" db="EMBL/GenBank/DDBJ databases">
        <title>Comparative genomics of the Sigatoka disease complex on banana suggests a link between parallel evolutionary changes in Pseudocercospora fijiensis and Pseudocercospora eumusae and increased virulence on the banana host.</title>
        <authorList>
            <person name="Chang T.-C."/>
            <person name="Salvucci A."/>
            <person name="Crous P.W."/>
            <person name="Stergiopoulos I."/>
        </authorList>
    </citation>
    <scope>NUCLEOTIDE SEQUENCE [LARGE SCALE GENOMIC DNA]</scope>
    <source>
        <strain evidence="4 5">CBS 114824</strain>
    </source>
</reference>
<dbReference type="HAMAP" id="MF_01139">
    <property type="entry name" value="ISPT"/>
    <property type="match status" value="1"/>
</dbReference>
<feature type="region of interest" description="Disordered" evidence="3">
    <location>
        <begin position="611"/>
        <end position="688"/>
    </location>
</feature>
<evidence type="ECO:0000256" key="2">
    <source>
        <dbReference type="ARBA" id="ARBA00022679"/>
    </source>
</evidence>
<feature type="compositionally biased region" description="Low complexity" evidence="3">
    <location>
        <begin position="250"/>
        <end position="261"/>
    </location>
</feature>
<dbReference type="GO" id="GO:0045547">
    <property type="term" value="F:ditrans,polycis-polyprenyl diphosphate synthase [(2E,6E)-farnesyl diphosphate specific] activity"/>
    <property type="evidence" value="ECO:0007669"/>
    <property type="project" value="TreeGrafter"/>
</dbReference>
<dbReference type="InterPro" id="IPR018520">
    <property type="entry name" value="UPP_synth-like_CS"/>
</dbReference>
<evidence type="ECO:0000256" key="1">
    <source>
        <dbReference type="ARBA" id="ARBA00005432"/>
    </source>
</evidence>
<proteinExistence type="inferred from homology"/>
<evidence type="ECO:0008006" key="6">
    <source>
        <dbReference type="Google" id="ProtNLM"/>
    </source>
</evidence>
<dbReference type="STRING" id="321146.A0A139GWE0"/>
<dbReference type="PROSITE" id="PS01066">
    <property type="entry name" value="UPP_SYNTHASE"/>
    <property type="match status" value="1"/>
</dbReference>
<dbReference type="GO" id="GO:0016020">
    <property type="term" value="C:membrane"/>
    <property type="evidence" value="ECO:0007669"/>
    <property type="project" value="TreeGrafter"/>
</dbReference>
<protein>
    <recommendedName>
        <fullName evidence="6">Di-trans,poly-cis-decaprenylcistransferase</fullName>
    </recommendedName>
</protein>
<comment type="similarity">
    <text evidence="1">Belongs to the UPP synthase family.</text>
</comment>
<evidence type="ECO:0000313" key="5">
    <source>
        <dbReference type="Proteomes" id="UP000070133"/>
    </source>
</evidence>
<dbReference type="CDD" id="cd00475">
    <property type="entry name" value="Cis_IPPS"/>
    <property type="match status" value="1"/>
</dbReference>
<dbReference type="GO" id="GO:0005783">
    <property type="term" value="C:endoplasmic reticulum"/>
    <property type="evidence" value="ECO:0007669"/>
    <property type="project" value="TreeGrafter"/>
</dbReference>
<dbReference type="GO" id="GO:0005811">
    <property type="term" value="C:lipid droplet"/>
    <property type="evidence" value="ECO:0007669"/>
    <property type="project" value="TreeGrafter"/>
</dbReference>
<dbReference type="EMBL" id="LFZN01000281">
    <property type="protein sequence ID" value="KXS94524.1"/>
    <property type="molecule type" value="Genomic_DNA"/>
</dbReference>
<evidence type="ECO:0000256" key="3">
    <source>
        <dbReference type="SAM" id="MobiDB-lite"/>
    </source>
</evidence>
<dbReference type="InterPro" id="IPR001441">
    <property type="entry name" value="UPP_synth-like"/>
</dbReference>
<dbReference type="OrthoDB" id="4173905at2759"/>
<accession>A0A139GWE0</accession>
<dbReference type="PANTHER" id="PTHR10291:SF43">
    <property type="entry name" value="DEHYDRODOLICHYL DIPHOSPHATE SYNTHASE COMPLEX SUBUNIT DHDDS"/>
    <property type="match status" value="1"/>
</dbReference>
<organism evidence="4 5">
    <name type="scientific">Pseudocercospora eumusae</name>
    <dbReference type="NCBI Taxonomy" id="321146"/>
    <lineage>
        <taxon>Eukaryota</taxon>
        <taxon>Fungi</taxon>
        <taxon>Dikarya</taxon>
        <taxon>Ascomycota</taxon>
        <taxon>Pezizomycotina</taxon>
        <taxon>Dothideomycetes</taxon>
        <taxon>Dothideomycetidae</taxon>
        <taxon>Mycosphaerellales</taxon>
        <taxon>Mycosphaerellaceae</taxon>
        <taxon>Pseudocercospora</taxon>
    </lineage>
</organism>
<feature type="compositionally biased region" description="Polar residues" evidence="3">
    <location>
        <begin position="225"/>
        <end position="235"/>
    </location>
</feature>
<sequence>MATPHSAHLRNWLLSLPPVEWGIQQLRELLIGSLKCGPIPEHIGFVMDGNRRWARKSKVETVEGHHMGFEALARILEVCYKSGVRAVTIYAFSIENFKRSKYEVDALMDMAKTKLLQLSQHGELLDRYGASVRILGDRSLIRKDVQEQIDLAVDMTKHNEDAVLNVCFPYTGREEITHSVRETVREFSRPPTRPQLKRPFSETHIQRTILSRQLPAVAEEESASKEPSNTISDADSVSEQDLENSSTLEPPSSQTSHSTSPILKPTTKSQSNLPDPEMINAETLTKNTYTADAPPLDILIRTSGVARLSDFMLWQCHETTEIKFLDCLWPELDLWQFLPVIVEWQWRQKKLAADEKSVISAVGKPYVPIEDGEVGKSVRKMIVKQLRRSAIVAWEGRPRDLFGEILWGEQEGVLPQHSDSIDHNDYTVGTEIVVDPSNPPWGDVQHAGWTSPSHRDDNKNPHVRFAEIVAELPNLVEARAVSLAPADPTASPVQGQARPADPAVVDLLTRPANMAMREYLTQLGYLGLIQPPEIGQEFLLQYEKARFGGRPSTVDGFNALMQTFAKLLAGMTGLETEIVKEIRVQTGEQAESIRELPLLSLPGPSDDTWFQAPSPRPHSPESSVISPVTAHEAQSTRVHTPFSPDGRRSEESLSSVIHRTSDDLQGESHRPIYTVQAPSSSTLPSDAGSVLVHDTVENG</sequence>
<keyword evidence="2" id="KW-0808">Transferase</keyword>
<feature type="compositionally biased region" description="Polar residues" evidence="3">
    <location>
        <begin position="620"/>
        <end position="638"/>
    </location>
</feature>
<dbReference type="Proteomes" id="UP000070133">
    <property type="component" value="Unassembled WGS sequence"/>
</dbReference>
<keyword evidence="5" id="KW-1185">Reference proteome</keyword>
<evidence type="ECO:0000313" key="4">
    <source>
        <dbReference type="EMBL" id="KXS94524.1"/>
    </source>
</evidence>
<dbReference type="GO" id="GO:0016094">
    <property type="term" value="P:polyprenol biosynthetic process"/>
    <property type="evidence" value="ECO:0007669"/>
    <property type="project" value="TreeGrafter"/>
</dbReference>
<dbReference type="SUPFAM" id="SSF64005">
    <property type="entry name" value="Undecaprenyl diphosphate synthase"/>
    <property type="match status" value="1"/>
</dbReference>
<feature type="region of interest" description="Disordered" evidence="3">
    <location>
        <begin position="182"/>
        <end position="276"/>
    </location>
</feature>
<comment type="caution">
    <text evidence="4">The sequence shown here is derived from an EMBL/GenBank/DDBJ whole genome shotgun (WGS) entry which is preliminary data.</text>
</comment>
<name>A0A139GWE0_9PEZI</name>
<dbReference type="InterPro" id="IPR036424">
    <property type="entry name" value="UPP_synth-like_sf"/>
</dbReference>
<gene>
    <name evidence="4" type="ORF">AC578_4148</name>
</gene>